<evidence type="ECO:0000259" key="6">
    <source>
        <dbReference type="Pfam" id="PF00931"/>
    </source>
</evidence>
<feature type="domain" description="Disease resistance protein winged helix" evidence="8">
    <location>
        <begin position="408"/>
        <end position="483"/>
    </location>
</feature>
<dbReference type="EMBL" id="CAMGYJ010000003">
    <property type="protein sequence ID" value="CAI0396235.1"/>
    <property type="molecule type" value="Genomic_DNA"/>
</dbReference>
<evidence type="ECO:0000256" key="3">
    <source>
        <dbReference type="ARBA" id="ARBA00022741"/>
    </source>
</evidence>
<feature type="domain" description="Disease resistance N-terminal" evidence="7">
    <location>
        <begin position="5"/>
        <end position="95"/>
    </location>
</feature>
<evidence type="ECO:0000259" key="7">
    <source>
        <dbReference type="Pfam" id="PF18052"/>
    </source>
</evidence>
<dbReference type="GO" id="GO:0005524">
    <property type="term" value="F:ATP binding"/>
    <property type="evidence" value="ECO:0007669"/>
    <property type="project" value="UniProtKB-KW"/>
</dbReference>
<dbReference type="Pfam" id="PF00931">
    <property type="entry name" value="NB-ARC"/>
    <property type="match status" value="1"/>
</dbReference>
<evidence type="ECO:0000256" key="2">
    <source>
        <dbReference type="ARBA" id="ARBA00022737"/>
    </source>
</evidence>
<dbReference type="PANTHER" id="PTHR36766">
    <property type="entry name" value="PLANT BROAD-SPECTRUM MILDEW RESISTANCE PROTEIN RPW8"/>
    <property type="match status" value="1"/>
</dbReference>
<feature type="domain" description="NB-ARC" evidence="6">
    <location>
        <begin position="212"/>
        <end position="312"/>
    </location>
</feature>
<organism evidence="10 11">
    <name type="scientific">Linum tenue</name>
    <dbReference type="NCBI Taxonomy" id="586396"/>
    <lineage>
        <taxon>Eukaryota</taxon>
        <taxon>Viridiplantae</taxon>
        <taxon>Streptophyta</taxon>
        <taxon>Embryophyta</taxon>
        <taxon>Tracheophyta</taxon>
        <taxon>Spermatophyta</taxon>
        <taxon>Magnoliopsida</taxon>
        <taxon>eudicotyledons</taxon>
        <taxon>Gunneridae</taxon>
        <taxon>Pentapetalae</taxon>
        <taxon>rosids</taxon>
        <taxon>fabids</taxon>
        <taxon>Malpighiales</taxon>
        <taxon>Linaceae</taxon>
        <taxon>Linum</taxon>
    </lineage>
</organism>
<comment type="caution">
    <text evidence="10">The sequence shown here is derived from an EMBL/GenBank/DDBJ whole genome shotgun (WGS) entry which is preliminary data.</text>
</comment>
<dbReference type="GO" id="GO:0043531">
    <property type="term" value="F:ADP binding"/>
    <property type="evidence" value="ECO:0007669"/>
    <property type="project" value="InterPro"/>
</dbReference>
<dbReference type="InterPro" id="IPR041118">
    <property type="entry name" value="Rx_N"/>
</dbReference>
<evidence type="ECO:0000313" key="11">
    <source>
        <dbReference type="Proteomes" id="UP001154282"/>
    </source>
</evidence>
<keyword evidence="4" id="KW-0611">Plant defense</keyword>
<name>A0AAV0IF86_9ROSI</name>
<evidence type="ECO:0000259" key="9">
    <source>
        <dbReference type="Pfam" id="PF25019"/>
    </source>
</evidence>
<gene>
    <name evidence="10" type="ORF">LITE_LOCUS9033</name>
</gene>
<protein>
    <submittedName>
        <fullName evidence="10">Uncharacterized protein</fullName>
    </submittedName>
</protein>
<dbReference type="Pfam" id="PF25019">
    <property type="entry name" value="LRR_R13L1-DRL21"/>
    <property type="match status" value="1"/>
</dbReference>
<sequence length="962" mass="110125">MAAGVVSEVIGQLGSILADELHRRAMIVIDADDDVRMLSSTFKAIEAVLKDAEQQQLTSEAVKVWIQNLKDVAYEMDDVLDEWNTAILLQEEEEGHGNRPNWIEMQLLRIFSCLFKVCPFFTPFSWNSFDEIGVRYDIGSRIKVLNQRLDVIDKEKNTYNFTTYNDCNNNAHRDLGVGRKLTSSVLYTEVKGREVEEAELVKMLVSDSEDSESCGLQVISIVGMGGLGKTTLAKLVYREVRMKGNHFDKCIWVCVTDTFDEVRVAKSILGALWDSRVDVEGDFADVLEKIHNCVTVRKLKLFLVLDDAWEQDVSSGHAFLGWDSKEIELVKDIGEKIVRQKCNGLPLAAKVLGAALRSVTSRRQWEGVLNSRVWELKISKEVDLFAPLWLSYHELPPQLKQCLSYCAIFPKDFIVEKDKLIRLWMAQGYLGAPSSKEGDLELVGEIYFDNLARRSFFQEIETNDSLLGSGVTCKMHDLVHDFAQFISSNECYSMEADVLEQHNMEFLRGKVRHLGVVLPRREFPTSFNDWKSVRSLLFLGYLQYPDPVVSRLPDLLDQSKCLRSLDVSNCDLDELHPGICELMHLRMLDVSSNRSLRRLPEGICNLHNLQTLALNYCHNLMALPNRMEKLVKLRHLLNLNVPAAIPKEIGRLHGLRTLLELNLESSSTTDLASLSDLQNLNLLQGHLKINGLGLSLDHVSEAKQAELEKKKDFTVLSLHFSWDEDNHPEWRTIEDEKLVEVLKPPECVQHLTIVRYNGTKLSPGWLLSLIHLRKFTLKFCFNCEQLPPLGRLPSLEELELGSLDVEKVGREFLGFPEDDNVSSSSVAFPRLTRLRFFNMKYWTEWDGWELDVQIMPCLHTLEVGRCYSLKKLPDQLLQKTTLEELKINWCYYPLSEIYQSGYPHSSSAHKGEEWERVAHIPKLTIDKFTRYNDGTSAVDGPDEWEDELEELLKPEDADYESY</sequence>
<proteinExistence type="predicted"/>
<dbReference type="InterPro" id="IPR058922">
    <property type="entry name" value="WHD_DRP"/>
</dbReference>
<feature type="domain" description="R13L1/DRL21-like LRR repeat region" evidence="9">
    <location>
        <begin position="674"/>
        <end position="802"/>
    </location>
</feature>
<keyword evidence="3" id="KW-0547">Nucleotide-binding</keyword>
<dbReference type="Gene3D" id="1.10.10.10">
    <property type="entry name" value="Winged helix-like DNA-binding domain superfamily/Winged helix DNA-binding domain"/>
    <property type="match status" value="1"/>
</dbReference>
<keyword evidence="5" id="KW-0067">ATP-binding</keyword>
<dbReference type="GO" id="GO:0006952">
    <property type="term" value="P:defense response"/>
    <property type="evidence" value="ECO:0007669"/>
    <property type="project" value="UniProtKB-KW"/>
</dbReference>
<dbReference type="Gene3D" id="3.40.50.300">
    <property type="entry name" value="P-loop containing nucleotide triphosphate hydrolases"/>
    <property type="match status" value="1"/>
</dbReference>
<evidence type="ECO:0000313" key="10">
    <source>
        <dbReference type="EMBL" id="CAI0396235.1"/>
    </source>
</evidence>
<evidence type="ECO:0000259" key="8">
    <source>
        <dbReference type="Pfam" id="PF23559"/>
    </source>
</evidence>
<keyword evidence="11" id="KW-1185">Reference proteome</keyword>
<evidence type="ECO:0000256" key="5">
    <source>
        <dbReference type="ARBA" id="ARBA00022840"/>
    </source>
</evidence>
<dbReference type="AlphaFoldDB" id="A0AAV0IF86"/>
<dbReference type="CDD" id="cd14798">
    <property type="entry name" value="RX-CC_like"/>
    <property type="match status" value="1"/>
</dbReference>
<dbReference type="GO" id="GO:0051707">
    <property type="term" value="P:response to other organism"/>
    <property type="evidence" value="ECO:0007669"/>
    <property type="project" value="UniProtKB-ARBA"/>
</dbReference>
<keyword evidence="1" id="KW-0433">Leucine-rich repeat</keyword>
<dbReference type="SUPFAM" id="SSF52058">
    <property type="entry name" value="L domain-like"/>
    <property type="match status" value="1"/>
</dbReference>
<dbReference type="FunFam" id="1.10.10.10:FF:000322">
    <property type="entry name" value="Probable disease resistance protein At1g63360"/>
    <property type="match status" value="1"/>
</dbReference>
<reference evidence="10" key="1">
    <citation type="submission" date="2022-08" db="EMBL/GenBank/DDBJ databases">
        <authorList>
            <person name="Gutierrez-Valencia J."/>
        </authorList>
    </citation>
    <scope>NUCLEOTIDE SEQUENCE</scope>
</reference>
<dbReference type="InterPro" id="IPR027417">
    <property type="entry name" value="P-loop_NTPase"/>
</dbReference>
<dbReference type="InterPro" id="IPR036388">
    <property type="entry name" value="WH-like_DNA-bd_sf"/>
</dbReference>
<dbReference type="Proteomes" id="UP001154282">
    <property type="component" value="Unassembled WGS sequence"/>
</dbReference>
<dbReference type="InterPro" id="IPR002182">
    <property type="entry name" value="NB-ARC"/>
</dbReference>
<dbReference type="Pfam" id="PF18052">
    <property type="entry name" value="Rx_N"/>
    <property type="match status" value="1"/>
</dbReference>
<evidence type="ECO:0000256" key="1">
    <source>
        <dbReference type="ARBA" id="ARBA00022614"/>
    </source>
</evidence>
<evidence type="ECO:0000256" key="4">
    <source>
        <dbReference type="ARBA" id="ARBA00022821"/>
    </source>
</evidence>
<dbReference type="Gene3D" id="1.20.5.4130">
    <property type="match status" value="1"/>
</dbReference>
<dbReference type="SUPFAM" id="SSF52540">
    <property type="entry name" value="P-loop containing nucleoside triphosphate hydrolases"/>
    <property type="match status" value="1"/>
</dbReference>
<accession>A0AAV0IF86</accession>
<dbReference type="InterPro" id="IPR056789">
    <property type="entry name" value="LRR_R13L1-DRL21"/>
</dbReference>
<dbReference type="PANTHER" id="PTHR36766:SF40">
    <property type="entry name" value="DISEASE RESISTANCE PROTEIN RGA3"/>
    <property type="match status" value="1"/>
</dbReference>
<keyword evidence="2" id="KW-0677">Repeat</keyword>
<dbReference type="InterPro" id="IPR038005">
    <property type="entry name" value="RX-like_CC"/>
</dbReference>
<dbReference type="PRINTS" id="PR00364">
    <property type="entry name" value="DISEASERSIST"/>
</dbReference>
<dbReference type="Pfam" id="PF23559">
    <property type="entry name" value="WHD_DRP"/>
    <property type="match status" value="1"/>
</dbReference>
<dbReference type="InterPro" id="IPR032675">
    <property type="entry name" value="LRR_dom_sf"/>
</dbReference>
<dbReference type="Gene3D" id="3.80.10.10">
    <property type="entry name" value="Ribonuclease Inhibitor"/>
    <property type="match status" value="1"/>
</dbReference>